<dbReference type="RefSeq" id="XP_038844837.1">
    <property type="nucleotide sequence ID" value="XM_038988909.1"/>
</dbReference>
<proteinExistence type="predicted"/>
<dbReference type="SUPFAM" id="SSF57850">
    <property type="entry name" value="RING/U-box"/>
    <property type="match status" value="1"/>
</dbReference>
<reference evidence="2" key="1">
    <citation type="submission" date="2025-08" db="UniProtKB">
        <authorList>
            <consortium name="RefSeq"/>
        </authorList>
    </citation>
    <scope>IDENTIFICATION</scope>
    <source>
        <tissue evidence="2">White muscle</tissue>
    </source>
</reference>
<name>A0A8U0QLR0_SALNM</name>
<dbReference type="GeneID" id="120044298"/>
<dbReference type="Proteomes" id="UP000808372">
    <property type="component" value="Chromosome 3"/>
</dbReference>
<organism evidence="1 2">
    <name type="scientific">Salvelinus namaycush</name>
    <name type="common">Lake trout</name>
    <name type="synonym">Salmo namaycush</name>
    <dbReference type="NCBI Taxonomy" id="8040"/>
    <lineage>
        <taxon>Eukaryota</taxon>
        <taxon>Metazoa</taxon>
        <taxon>Chordata</taxon>
        <taxon>Craniata</taxon>
        <taxon>Vertebrata</taxon>
        <taxon>Euteleostomi</taxon>
        <taxon>Actinopterygii</taxon>
        <taxon>Neopterygii</taxon>
        <taxon>Teleostei</taxon>
        <taxon>Protacanthopterygii</taxon>
        <taxon>Salmoniformes</taxon>
        <taxon>Salmonidae</taxon>
        <taxon>Salmoninae</taxon>
        <taxon>Salvelinus</taxon>
    </lineage>
</organism>
<dbReference type="Gene3D" id="1.20.120.1750">
    <property type="match status" value="1"/>
</dbReference>
<keyword evidence="1" id="KW-1185">Reference proteome</keyword>
<protein>
    <submittedName>
        <fullName evidence="2">E3 ubiquitin-protein ligase RNF144A-like</fullName>
    </submittedName>
</protein>
<evidence type="ECO:0000313" key="1">
    <source>
        <dbReference type="Proteomes" id="UP000808372"/>
    </source>
</evidence>
<dbReference type="AlphaFoldDB" id="A0A8U0QLR0"/>
<dbReference type="KEGG" id="snh:120044298"/>
<dbReference type="CDD" id="cd20336">
    <property type="entry name" value="Rcat_RBR"/>
    <property type="match status" value="1"/>
</dbReference>
<evidence type="ECO:0000313" key="2">
    <source>
        <dbReference type="RefSeq" id="XP_038844837.1"/>
    </source>
</evidence>
<gene>
    <name evidence="2" type="primary">LOC120044298</name>
</gene>
<accession>A0A8U0QLR0</accession>
<sequence>MSGSLLLAQSFPPTPLKCPRCHQAGARKVKGQCAVCQRCSEALRRVYQFCWACGREWHQSGGTLEGQGVHFSCPLPGCALRAALLSPEVIVDPSSSAQGCPFFRACPHCKAILTHTGEGCSNIICPHCQKEFCFRCLKKECYYYEEEDDDDDDDDFEYPLPCTVVDNSQSLRELEL</sequence>